<protein>
    <submittedName>
        <fullName evidence="2">Uncharacterized protein</fullName>
    </submittedName>
</protein>
<keyword evidence="4" id="KW-1185">Reference proteome</keyword>
<dbReference type="Proteomes" id="UP000234483">
    <property type="component" value="Unassembled WGS sequence"/>
</dbReference>
<evidence type="ECO:0000313" key="2">
    <source>
        <dbReference type="EMBL" id="PLR10233.1"/>
    </source>
</evidence>
<dbReference type="Pfam" id="PF19386">
    <property type="entry name" value="DUF5961"/>
    <property type="match status" value="1"/>
</dbReference>
<sequence>MLETRTFRVHALHDGCDHAHGVDAETFEEAAVAFMETWHPEVDSYGQASVVVRDVETGVEHCFRVDFESGETAPCQ</sequence>
<dbReference type="KEGG" id="cfh:C1707_21915"/>
<dbReference type="RefSeq" id="WP_101714198.1">
    <property type="nucleotide sequence ID" value="NZ_CP026100.1"/>
</dbReference>
<dbReference type="Proteomes" id="UP000281192">
    <property type="component" value="Chromosome"/>
</dbReference>
<accession>A0A2N5CQI9</accession>
<reference evidence="2 3" key="1">
    <citation type="submission" date="2017-12" db="EMBL/GenBank/DDBJ databases">
        <title>The genome sequence of Caulobacter flavus CGMCC1 15093.</title>
        <authorList>
            <person name="Gao J."/>
            <person name="Mao X."/>
            <person name="Sun J."/>
        </authorList>
    </citation>
    <scope>NUCLEOTIDE SEQUENCE [LARGE SCALE GENOMIC DNA]</scope>
    <source>
        <strain evidence="2 3">CGMCC1 15093</strain>
    </source>
</reference>
<name>A0A2N5CQI9_9CAUL</name>
<dbReference type="InterPro" id="IPR046005">
    <property type="entry name" value="DUF5961"/>
</dbReference>
<evidence type="ECO:0000313" key="3">
    <source>
        <dbReference type="Proteomes" id="UP000234483"/>
    </source>
</evidence>
<dbReference type="AlphaFoldDB" id="A0A2N5CQI9"/>
<proteinExistence type="predicted"/>
<reference evidence="1 4" key="2">
    <citation type="submission" date="2018-01" db="EMBL/GenBank/DDBJ databases">
        <title>Complete genome sequence of Caulobacter flavus RHGG3.</title>
        <authorList>
            <person name="Yang E."/>
        </authorList>
    </citation>
    <scope>NUCLEOTIDE SEQUENCE [LARGE SCALE GENOMIC DNA]</scope>
    <source>
        <strain evidence="1 4">RHGG3</strain>
    </source>
</reference>
<evidence type="ECO:0000313" key="4">
    <source>
        <dbReference type="Proteomes" id="UP000281192"/>
    </source>
</evidence>
<evidence type="ECO:0000313" key="1">
    <source>
        <dbReference type="EMBL" id="AYV48702.1"/>
    </source>
</evidence>
<gene>
    <name evidence="1" type="ORF">C1707_21915</name>
    <name evidence="2" type="ORF">CFHF_17075</name>
</gene>
<dbReference type="EMBL" id="CP026100">
    <property type="protein sequence ID" value="AYV48702.1"/>
    <property type="molecule type" value="Genomic_DNA"/>
</dbReference>
<dbReference type="EMBL" id="PJRQ01000038">
    <property type="protein sequence ID" value="PLR10233.1"/>
    <property type="molecule type" value="Genomic_DNA"/>
</dbReference>
<organism evidence="2 3">
    <name type="scientific">Caulobacter flavus</name>
    <dbReference type="NCBI Taxonomy" id="1679497"/>
    <lineage>
        <taxon>Bacteria</taxon>
        <taxon>Pseudomonadati</taxon>
        <taxon>Pseudomonadota</taxon>
        <taxon>Alphaproteobacteria</taxon>
        <taxon>Caulobacterales</taxon>
        <taxon>Caulobacteraceae</taxon>
        <taxon>Caulobacter</taxon>
    </lineage>
</organism>
<dbReference type="OrthoDB" id="8454241at2"/>